<protein>
    <recommendedName>
        <fullName evidence="5">Lipoprotein</fullName>
    </recommendedName>
</protein>
<keyword evidence="2" id="KW-0732">Signal</keyword>
<sequence length="194" mass="20399">MRTRERGLRRGAAVLGGAAATMLLLAGCGGQSEGEAPAQGYERLKSPGVTVDFPAEWKAQSEAERPEAADAAAVLERDGRQLGKISVVLKYDDSRDAERAAASALGDHELQSKIEKFKDYSVSGTDDGQRINYSFEGTGAAGAPPKGESVNGVDVVGTDKSGETFLVRINAAESALSPDELEKVVETVKVVDTE</sequence>
<dbReference type="Proteomes" id="UP001229952">
    <property type="component" value="Chromosome"/>
</dbReference>
<organism evidence="3 4">
    <name type="scientific">Streptomyces laculatispora</name>
    <dbReference type="NCBI Taxonomy" id="887464"/>
    <lineage>
        <taxon>Bacteria</taxon>
        <taxon>Bacillati</taxon>
        <taxon>Actinomycetota</taxon>
        <taxon>Actinomycetes</taxon>
        <taxon>Kitasatosporales</taxon>
        <taxon>Streptomycetaceae</taxon>
        <taxon>Streptomyces</taxon>
    </lineage>
</organism>
<evidence type="ECO:0000313" key="4">
    <source>
        <dbReference type="Proteomes" id="UP001229952"/>
    </source>
</evidence>
<accession>A0ABY9I2A6</accession>
<dbReference type="RefSeq" id="WP_306086835.1">
    <property type="nucleotide sequence ID" value="NZ_CP120992.1"/>
</dbReference>
<feature type="region of interest" description="Disordered" evidence="1">
    <location>
        <begin position="133"/>
        <end position="152"/>
    </location>
</feature>
<dbReference type="EMBL" id="CP120992">
    <property type="protein sequence ID" value="WLQ40454.1"/>
    <property type="molecule type" value="Genomic_DNA"/>
</dbReference>
<evidence type="ECO:0008006" key="5">
    <source>
        <dbReference type="Google" id="ProtNLM"/>
    </source>
</evidence>
<evidence type="ECO:0000256" key="1">
    <source>
        <dbReference type="SAM" id="MobiDB-lite"/>
    </source>
</evidence>
<reference evidence="3 4" key="1">
    <citation type="submission" date="2023-03" db="EMBL/GenBank/DDBJ databases">
        <title>Isolation and description of six Streptomyces strains from soil environments, able to metabolize different microbial glucans.</title>
        <authorList>
            <person name="Widen T."/>
            <person name="Larsbrink J."/>
        </authorList>
    </citation>
    <scope>NUCLEOTIDE SEQUENCE [LARGE SCALE GENOMIC DNA]</scope>
    <source>
        <strain evidence="3 4">Mut2</strain>
    </source>
</reference>
<gene>
    <name evidence="3" type="ORF">P8A22_10880</name>
</gene>
<name>A0ABY9I2A6_9ACTN</name>
<evidence type="ECO:0000313" key="3">
    <source>
        <dbReference type="EMBL" id="WLQ40454.1"/>
    </source>
</evidence>
<proteinExistence type="predicted"/>
<feature type="signal peptide" evidence="2">
    <location>
        <begin position="1"/>
        <end position="26"/>
    </location>
</feature>
<evidence type="ECO:0000256" key="2">
    <source>
        <dbReference type="SAM" id="SignalP"/>
    </source>
</evidence>
<keyword evidence="4" id="KW-1185">Reference proteome</keyword>
<dbReference type="PROSITE" id="PS51257">
    <property type="entry name" value="PROKAR_LIPOPROTEIN"/>
    <property type="match status" value="1"/>
</dbReference>
<feature type="chain" id="PRO_5045859314" description="Lipoprotein" evidence="2">
    <location>
        <begin position="27"/>
        <end position="194"/>
    </location>
</feature>